<feature type="transmembrane region" description="Helical" evidence="1">
    <location>
        <begin position="185"/>
        <end position="207"/>
    </location>
</feature>
<keyword evidence="1" id="KW-0812">Transmembrane</keyword>
<keyword evidence="1" id="KW-1133">Transmembrane helix</keyword>
<dbReference type="PANTHER" id="PTHR42208:SF1">
    <property type="entry name" value="HEAVY METAL TRANSPORTER"/>
    <property type="match status" value="1"/>
</dbReference>
<dbReference type="PANTHER" id="PTHR42208">
    <property type="entry name" value="HEAVY METAL TRANSPORTER-RELATED"/>
    <property type="match status" value="1"/>
</dbReference>
<reference evidence="3 4" key="1">
    <citation type="submission" date="2021-02" db="EMBL/GenBank/DDBJ databases">
        <title>Activity-based single-cell genomes from oceanic crustal fluid captures similar information to metagenomic and metatranscriptomic surveys with orders of magnitude less sampling.</title>
        <authorList>
            <person name="D'Angelo T.S."/>
            <person name="Orcutt B.N."/>
        </authorList>
    </citation>
    <scope>NUCLEOTIDE SEQUENCE [LARGE SCALE GENOMIC DNA]</scope>
    <source>
        <strain evidence="3">AH-315-G07</strain>
    </source>
</reference>
<feature type="transmembrane region" description="Helical" evidence="1">
    <location>
        <begin position="155"/>
        <end position="173"/>
    </location>
</feature>
<keyword evidence="4" id="KW-1185">Reference proteome</keyword>
<evidence type="ECO:0000259" key="2">
    <source>
        <dbReference type="Pfam" id="PF13386"/>
    </source>
</evidence>
<feature type="transmembrane region" description="Helical" evidence="1">
    <location>
        <begin position="36"/>
        <end position="63"/>
    </location>
</feature>
<protein>
    <submittedName>
        <fullName evidence="3">Sulfite exporter TauE/SafE family protein</fullName>
    </submittedName>
</protein>
<sequence>MALFFSLLPIYLFGNLHCLGMCGPLVFLLGKHRYRYFYFLGRLASFSFAGAVAGGVGSVITLLFKTHNIPAYLSLALGGLIVVVGLCSLFGFSYPGHRWVGRRTARFNHYLSALMLKDHPLATLLFGFFTVALPCGQTLVVFSACALAGDTTVGLANGFLFALLTSPSLFFALQAHRWVAKWKKHYRPVLGLLALIVGGFALLRGFADLDIIPHLILNPNASPHYHIVMY</sequence>
<proteinExistence type="predicted"/>
<feature type="domain" description="Urease accessory protein UreH-like transmembrane" evidence="2">
    <location>
        <begin position="8"/>
        <end position="199"/>
    </location>
</feature>
<dbReference type="Proteomes" id="UP000722121">
    <property type="component" value="Unassembled WGS sequence"/>
</dbReference>
<dbReference type="EMBL" id="JAFITR010000002">
    <property type="protein sequence ID" value="MBN4066498.1"/>
    <property type="molecule type" value="Genomic_DNA"/>
</dbReference>
<name>A0ABS3APC8_9BACT</name>
<dbReference type="Pfam" id="PF13386">
    <property type="entry name" value="DsbD_2"/>
    <property type="match status" value="1"/>
</dbReference>
<organism evidence="3 4">
    <name type="scientific">Simkania negevensis</name>
    <dbReference type="NCBI Taxonomy" id="83561"/>
    <lineage>
        <taxon>Bacteria</taxon>
        <taxon>Pseudomonadati</taxon>
        <taxon>Chlamydiota</taxon>
        <taxon>Chlamydiia</taxon>
        <taxon>Parachlamydiales</taxon>
        <taxon>Simkaniaceae</taxon>
        <taxon>Simkania</taxon>
    </lineage>
</organism>
<feature type="transmembrane region" description="Helical" evidence="1">
    <location>
        <begin position="6"/>
        <end position="29"/>
    </location>
</feature>
<gene>
    <name evidence="3" type="ORF">JYU14_00230</name>
</gene>
<feature type="transmembrane region" description="Helical" evidence="1">
    <location>
        <begin position="124"/>
        <end position="149"/>
    </location>
</feature>
<comment type="caution">
    <text evidence="3">The sequence shown here is derived from an EMBL/GenBank/DDBJ whole genome shotgun (WGS) entry which is preliminary data.</text>
</comment>
<evidence type="ECO:0000256" key="1">
    <source>
        <dbReference type="SAM" id="Phobius"/>
    </source>
</evidence>
<feature type="transmembrane region" description="Helical" evidence="1">
    <location>
        <begin position="69"/>
        <end position="94"/>
    </location>
</feature>
<keyword evidence="1" id="KW-0472">Membrane</keyword>
<evidence type="ECO:0000313" key="3">
    <source>
        <dbReference type="EMBL" id="MBN4066498.1"/>
    </source>
</evidence>
<accession>A0ABS3APC8</accession>
<dbReference type="InterPro" id="IPR039447">
    <property type="entry name" value="UreH-like_TM_dom"/>
</dbReference>
<evidence type="ECO:0000313" key="4">
    <source>
        <dbReference type="Proteomes" id="UP000722121"/>
    </source>
</evidence>